<feature type="non-terminal residue" evidence="10">
    <location>
        <position position="282"/>
    </location>
</feature>
<name>A0ABD5SEJ0_9EURY</name>
<evidence type="ECO:0000256" key="2">
    <source>
        <dbReference type="ARBA" id="ARBA00022598"/>
    </source>
</evidence>
<keyword evidence="5 6" id="KW-0520">NAD</keyword>
<evidence type="ECO:0000256" key="4">
    <source>
        <dbReference type="ARBA" id="ARBA00022840"/>
    </source>
</evidence>
<feature type="compositionally biased region" description="Basic and acidic residues" evidence="8">
    <location>
        <begin position="1"/>
        <end position="13"/>
    </location>
</feature>
<protein>
    <recommendedName>
        <fullName evidence="7">NH(3)-dependent NAD(+) synthetase</fullName>
        <ecNumber evidence="7">6.3.1.5</ecNumber>
    </recommendedName>
</protein>
<dbReference type="SUPFAM" id="SSF52402">
    <property type="entry name" value="Adenine nucleotide alpha hydrolases-like"/>
    <property type="match status" value="1"/>
</dbReference>
<dbReference type="EMBL" id="JBHSWW010000373">
    <property type="protein sequence ID" value="MFC6754791.1"/>
    <property type="molecule type" value="Genomic_DNA"/>
</dbReference>
<gene>
    <name evidence="10" type="primary">nadE</name>
    <name evidence="10" type="ORF">ACFQEU_15195</name>
</gene>
<dbReference type="RefSeq" id="WP_379783517.1">
    <property type="nucleotide sequence ID" value="NZ_JBHSWW010000373.1"/>
</dbReference>
<evidence type="ECO:0000313" key="10">
    <source>
        <dbReference type="EMBL" id="MFC6754791.1"/>
    </source>
</evidence>
<feature type="region of interest" description="Disordered" evidence="8">
    <location>
        <begin position="1"/>
        <end position="44"/>
    </location>
</feature>
<evidence type="ECO:0000256" key="3">
    <source>
        <dbReference type="ARBA" id="ARBA00022741"/>
    </source>
</evidence>
<dbReference type="CDD" id="cd00553">
    <property type="entry name" value="NAD_synthase"/>
    <property type="match status" value="1"/>
</dbReference>
<evidence type="ECO:0000256" key="8">
    <source>
        <dbReference type="SAM" id="MobiDB-lite"/>
    </source>
</evidence>
<organism evidence="10 11">
    <name type="scientific">Halorubrum tibetense</name>
    <dbReference type="NCBI Taxonomy" id="175631"/>
    <lineage>
        <taxon>Archaea</taxon>
        <taxon>Methanobacteriati</taxon>
        <taxon>Methanobacteriota</taxon>
        <taxon>Stenosarchaea group</taxon>
        <taxon>Halobacteria</taxon>
        <taxon>Halobacteriales</taxon>
        <taxon>Haloferacaceae</taxon>
        <taxon>Halorubrum</taxon>
    </lineage>
</organism>
<keyword evidence="4 6" id="KW-0067">ATP-binding</keyword>
<proteinExistence type="inferred from homology"/>
<reference evidence="10 11" key="1">
    <citation type="journal article" date="2019" name="Int. J. Syst. Evol. Microbiol.">
        <title>The Global Catalogue of Microorganisms (GCM) 10K type strain sequencing project: providing services to taxonomists for standard genome sequencing and annotation.</title>
        <authorList>
            <consortium name="The Broad Institute Genomics Platform"/>
            <consortium name="The Broad Institute Genome Sequencing Center for Infectious Disease"/>
            <person name="Wu L."/>
            <person name="Ma J."/>
        </authorList>
    </citation>
    <scope>NUCLEOTIDE SEQUENCE [LARGE SCALE GENOMIC DNA]</scope>
    <source>
        <strain evidence="10 11">CGMCC 1.3239</strain>
    </source>
</reference>
<dbReference type="EC" id="6.3.1.5" evidence="7"/>
<accession>A0ABD5SEJ0</accession>
<dbReference type="AlphaFoldDB" id="A0ABD5SEJ0"/>
<feature type="compositionally biased region" description="Polar residues" evidence="8">
    <location>
        <begin position="30"/>
        <end position="41"/>
    </location>
</feature>
<dbReference type="Proteomes" id="UP001596442">
    <property type="component" value="Unassembled WGS sequence"/>
</dbReference>
<keyword evidence="11" id="KW-1185">Reference proteome</keyword>
<evidence type="ECO:0000256" key="6">
    <source>
        <dbReference type="RuleBase" id="RU003811"/>
    </source>
</evidence>
<dbReference type="InterPro" id="IPR003694">
    <property type="entry name" value="NAD_synthase"/>
</dbReference>
<dbReference type="PANTHER" id="PTHR23090:SF9">
    <property type="entry name" value="GLUTAMINE-DEPENDENT NAD(+) SYNTHETASE"/>
    <property type="match status" value="1"/>
</dbReference>
<comment type="catalytic activity">
    <reaction evidence="7">
        <text>deamido-NAD(+) + NH4(+) + ATP = AMP + diphosphate + NAD(+) + H(+)</text>
        <dbReference type="Rhea" id="RHEA:21188"/>
        <dbReference type="ChEBI" id="CHEBI:15378"/>
        <dbReference type="ChEBI" id="CHEBI:28938"/>
        <dbReference type="ChEBI" id="CHEBI:30616"/>
        <dbReference type="ChEBI" id="CHEBI:33019"/>
        <dbReference type="ChEBI" id="CHEBI:57540"/>
        <dbReference type="ChEBI" id="CHEBI:58437"/>
        <dbReference type="ChEBI" id="CHEBI:456215"/>
        <dbReference type="EC" id="6.3.1.5"/>
    </reaction>
</comment>
<comment type="similarity">
    <text evidence="6">Belongs to the NAD synthetase family.</text>
</comment>
<comment type="caution">
    <text evidence="10">The sequence shown here is derived from an EMBL/GenBank/DDBJ whole genome shotgun (WGS) entry which is preliminary data.</text>
</comment>
<evidence type="ECO:0000313" key="11">
    <source>
        <dbReference type="Proteomes" id="UP001596442"/>
    </source>
</evidence>
<dbReference type="PANTHER" id="PTHR23090">
    <property type="entry name" value="NH 3 /GLUTAMINE-DEPENDENT NAD + SYNTHETASE"/>
    <property type="match status" value="1"/>
</dbReference>
<comment type="pathway">
    <text evidence="1">Cofactor biosynthesis; NAD(+) biosynthesis.</text>
</comment>
<dbReference type="Pfam" id="PF02540">
    <property type="entry name" value="NAD_synthase"/>
    <property type="match status" value="1"/>
</dbReference>
<dbReference type="Gene3D" id="3.40.50.620">
    <property type="entry name" value="HUPs"/>
    <property type="match status" value="1"/>
</dbReference>
<evidence type="ECO:0000259" key="9">
    <source>
        <dbReference type="Pfam" id="PF02540"/>
    </source>
</evidence>
<dbReference type="GO" id="GO:0008795">
    <property type="term" value="F:NAD+ synthase activity"/>
    <property type="evidence" value="ECO:0007669"/>
    <property type="project" value="UniProtKB-EC"/>
</dbReference>
<feature type="domain" description="NAD/GMP synthase" evidence="9">
    <location>
        <begin position="48"/>
        <end position="258"/>
    </location>
</feature>
<dbReference type="GO" id="GO:0005524">
    <property type="term" value="F:ATP binding"/>
    <property type="evidence" value="ECO:0007669"/>
    <property type="project" value="UniProtKB-KW"/>
</dbReference>
<keyword evidence="2 6" id="KW-0436">Ligase</keyword>
<evidence type="ECO:0000256" key="1">
    <source>
        <dbReference type="ARBA" id="ARBA00004790"/>
    </source>
</evidence>
<evidence type="ECO:0000256" key="7">
    <source>
        <dbReference type="RuleBase" id="RU003812"/>
    </source>
</evidence>
<feature type="compositionally biased region" description="Acidic residues" evidence="8">
    <location>
        <begin position="15"/>
        <end position="27"/>
    </location>
</feature>
<dbReference type="InterPro" id="IPR022310">
    <property type="entry name" value="NAD/GMP_synthase"/>
</dbReference>
<evidence type="ECO:0000256" key="5">
    <source>
        <dbReference type="ARBA" id="ARBA00023027"/>
    </source>
</evidence>
<keyword evidence="3 6" id="KW-0547">Nucleotide-binding</keyword>
<sequence>MHTSTRTDPHAGTDTDPESASDGDCEPESGSVSHTPRSSTIEPEDAEIDRIASFLRDAVADADADGVVINMSGGLDSTVTAALAVEALGPERVYGLILPCNKIGALHARDAEGLADALGIEHDTIHIQPLFAAFGSVAPDRFDLHDEPVLTGNAIARLRMTIAYLAANATDCLVCGTTNRSERLLGYTTKHGDGAADILPIGDLYKTEVRVLAAALDVPEFVVEKPPTAGFLPGQRDVDDLGAPYEVIDAVLRAAVDEGVGNAATDADADPVAIAERVASRA</sequence>
<dbReference type="GO" id="GO:0009435">
    <property type="term" value="P:NAD+ biosynthetic process"/>
    <property type="evidence" value="ECO:0007669"/>
    <property type="project" value="UniProtKB-ARBA"/>
</dbReference>
<dbReference type="NCBIfam" id="TIGR00552">
    <property type="entry name" value="nadE"/>
    <property type="match status" value="1"/>
</dbReference>
<dbReference type="InterPro" id="IPR014729">
    <property type="entry name" value="Rossmann-like_a/b/a_fold"/>
</dbReference>